<feature type="region of interest" description="Disordered" evidence="1">
    <location>
        <begin position="1"/>
        <end position="20"/>
    </location>
</feature>
<feature type="non-terminal residue" evidence="2">
    <location>
        <position position="66"/>
    </location>
</feature>
<reference evidence="2 3" key="1">
    <citation type="journal article" date="2023" name="Sci. Data">
        <title>Genome assembly of the Korean intertidal mud-creeper Batillaria attramentaria.</title>
        <authorList>
            <person name="Patra A.K."/>
            <person name="Ho P.T."/>
            <person name="Jun S."/>
            <person name="Lee S.J."/>
            <person name="Kim Y."/>
            <person name="Won Y.J."/>
        </authorList>
    </citation>
    <scope>NUCLEOTIDE SEQUENCE [LARGE SCALE GENOMIC DNA]</scope>
    <source>
        <strain evidence="2">Wonlab-2016</strain>
    </source>
</reference>
<protein>
    <submittedName>
        <fullName evidence="2">Uncharacterized protein</fullName>
    </submittedName>
</protein>
<accession>A0ABD0KMN0</accession>
<dbReference type="EMBL" id="JACVVK020000154">
    <property type="protein sequence ID" value="KAK7488181.1"/>
    <property type="molecule type" value="Genomic_DNA"/>
</dbReference>
<organism evidence="2 3">
    <name type="scientific">Batillaria attramentaria</name>
    <dbReference type="NCBI Taxonomy" id="370345"/>
    <lineage>
        <taxon>Eukaryota</taxon>
        <taxon>Metazoa</taxon>
        <taxon>Spiralia</taxon>
        <taxon>Lophotrochozoa</taxon>
        <taxon>Mollusca</taxon>
        <taxon>Gastropoda</taxon>
        <taxon>Caenogastropoda</taxon>
        <taxon>Sorbeoconcha</taxon>
        <taxon>Cerithioidea</taxon>
        <taxon>Batillariidae</taxon>
        <taxon>Batillaria</taxon>
    </lineage>
</organism>
<sequence>GPAWLSGDGSSRWSKVTYSSRSNTSHRHMRYVTGRHLLQHELPSFVERVTALVKSVRKERPATRGV</sequence>
<evidence type="ECO:0000313" key="3">
    <source>
        <dbReference type="Proteomes" id="UP001519460"/>
    </source>
</evidence>
<dbReference type="Proteomes" id="UP001519460">
    <property type="component" value="Unassembled WGS sequence"/>
</dbReference>
<evidence type="ECO:0000313" key="2">
    <source>
        <dbReference type="EMBL" id="KAK7488181.1"/>
    </source>
</evidence>
<proteinExistence type="predicted"/>
<comment type="caution">
    <text evidence="2">The sequence shown here is derived from an EMBL/GenBank/DDBJ whole genome shotgun (WGS) entry which is preliminary data.</text>
</comment>
<keyword evidence="3" id="KW-1185">Reference proteome</keyword>
<name>A0ABD0KMN0_9CAEN</name>
<gene>
    <name evidence="2" type="ORF">BaRGS_00020623</name>
</gene>
<dbReference type="AlphaFoldDB" id="A0ABD0KMN0"/>
<feature type="non-terminal residue" evidence="2">
    <location>
        <position position="1"/>
    </location>
</feature>
<evidence type="ECO:0000256" key="1">
    <source>
        <dbReference type="SAM" id="MobiDB-lite"/>
    </source>
</evidence>
<feature type="compositionally biased region" description="Polar residues" evidence="1">
    <location>
        <begin position="8"/>
        <end position="20"/>
    </location>
</feature>